<dbReference type="Proteomes" id="UP000294749">
    <property type="component" value="Unassembled WGS sequence"/>
</dbReference>
<dbReference type="AlphaFoldDB" id="A0A4R7JP60"/>
<dbReference type="OrthoDB" id="9808953at2"/>
<comment type="caution">
    <text evidence="3">The sequence shown here is derived from an EMBL/GenBank/DDBJ whole genome shotgun (WGS) entry which is preliminary data.</text>
</comment>
<evidence type="ECO:0000313" key="4">
    <source>
        <dbReference type="Proteomes" id="UP000294749"/>
    </source>
</evidence>
<dbReference type="EMBL" id="SOAY01000015">
    <property type="protein sequence ID" value="TDT39524.1"/>
    <property type="molecule type" value="Genomic_DNA"/>
</dbReference>
<evidence type="ECO:0000313" key="3">
    <source>
        <dbReference type="EMBL" id="TDT39524.1"/>
    </source>
</evidence>
<dbReference type="GO" id="GO:0016614">
    <property type="term" value="F:oxidoreductase activity, acting on CH-OH group of donors"/>
    <property type="evidence" value="ECO:0007669"/>
    <property type="project" value="InterPro"/>
</dbReference>
<dbReference type="RefSeq" id="WP_133688742.1">
    <property type="nucleotide sequence ID" value="NZ_SOAY01000015.1"/>
</dbReference>
<reference evidence="3 4" key="1">
    <citation type="submission" date="2019-03" db="EMBL/GenBank/DDBJ databases">
        <title>Genomic Encyclopedia of Archaeal and Bacterial Type Strains, Phase II (KMG-II): from individual species to whole genera.</title>
        <authorList>
            <person name="Goeker M."/>
        </authorList>
    </citation>
    <scope>NUCLEOTIDE SEQUENCE [LARGE SCALE GENOMIC DNA]</scope>
    <source>
        <strain evidence="3 4">DSM 25233</strain>
    </source>
</reference>
<sequence>MKAIIFFIFFTIVTIPTVFGQIKIGDNPQNIDASSVLELESTSKVLVITRVTTLEMEAITPQRGGMVYNTDTECINYYDGTQWVNLCDAVNFAITNDPIVNGRSTIDITESAAGYNLEVAKNSILGDNIIDGGIGPDDIQDNSITQDKLASASVGADEIRENAVGSVEIRDGSVVPADMANFLAGQVMTTDENGVVQWEDSNDLFDLTFSKLDTTLTIARSTIAGVSTISLGALIGSDDQQLTLDENILSIENDPNTIDLSTYLQELSINPAGTEISLTNGGSVTLPQVNGSETQITEGDNVTITGNGTAASPYEISTADAIVPNGSETIVTEGNNITITGNGTTATPYIINSPDAIIPNGSETIVAEGNNINITGNGTTATPYIINAADAAVVDGTETVLQNGNNITITGDGSSGDPYVINASNAIADNVTITGTGTTGDPFTIEPGANGQFLYTDAGAVTWAVPPNGTGTTTITEGTNITITGDGSTATPYVINASGIGSTTSITEGTNITITGDGSTGTPYVINATGTAGSAWTDITGIPADFADDIDNNTEYTAGAGLSLTANEFAIDATTIVADWSNLTNIPINLDLDSTDDFDREWTSLTNIPADILDGDDDTTYSAGTGLTLAGTEFSLNAGTIVADWSNLTGIPPNLDLDSTDDFDGEWTSLINIPADILDGDDDTTYSAGTGLTLAGTVFSLNAGTIVADWSNLTGIPPNLDLDSTNDFDGEWTSLTNIPADILDGDDDTTYSAGTGLTLAGTVFSLNAGTIVADWSNLTGIPPNLDLDSTNDFDGEWTSLTNIPADILDGDDDTTYSAGTGLTLAGTVFSIGSISGGASGVIATNSITQGDIAAGAIGPAEIQSDAVSSDEIENGTVMNEDLATGIDGIKILPDFGGQLIQTTANVQANSFISATATYPDYVFHKYFLGNSPIKNNYEFSSLEKVEIYLKENHHLPGVKSFSEIEANDGKWNLSEGALVNLEKIEELFLHTIEQEKKIKELQRANTNMSTELEGLKAQMAEIKSMLLEKQNN</sequence>
<accession>A0A4R7JP60</accession>
<gene>
    <name evidence="3" type="ORF">CLV90_3505</name>
</gene>
<feature type="coiled-coil region" evidence="1">
    <location>
        <begin position="998"/>
        <end position="1032"/>
    </location>
</feature>
<organism evidence="3 4">
    <name type="scientific">Maribacter spongiicola</name>
    <dbReference type="NCBI Taxonomy" id="1206753"/>
    <lineage>
        <taxon>Bacteria</taxon>
        <taxon>Pseudomonadati</taxon>
        <taxon>Bacteroidota</taxon>
        <taxon>Flavobacteriia</taxon>
        <taxon>Flavobacteriales</taxon>
        <taxon>Flavobacteriaceae</taxon>
        <taxon>Maribacter</taxon>
    </lineage>
</organism>
<keyword evidence="1" id="KW-0175">Coiled coil</keyword>
<name>A0A4R7JP60_9FLAO</name>
<keyword evidence="4" id="KW-1185">Reference proteome</keyword>
<dbReference type="GO" id="GO:0050660">
    <property type="term" value="F:flavin adenine dinucleotide binding"/>
    <property type="evidence" value="ECO:0007669"/>
    <property type="project" value="InterPro"/>
</dbReference>
<evidence type="ECO:0000259" key="2">
    <source>
        <dbReference type="PROSITE" id="PS00624"/>
    </source>
</evidence>
<dbReference type="PROSITE" id="PS00624">
    <property type="entry name" value="GMC_OXRED_2"/>
    <property type="match status" value="1"/>
</dbReference>
<dbReference type="InterPro" id="IPR000172">
    <property type="entry name" value="GMC_OxRdtase_N"/>
</dbReference>
<protein>
    <recommendedName>
        <fullName evidence="2">Glucose-methanol-choline oxidoreductase N-terminal domain-containing protein</fullName>
    </recommendedName>
</protein>
<feature type="domain" description="Glucose-methanol-choline oxidoreductase N-terminal" evidence="2">
    <location>
        <begin position="487"/>
        <end position="501"/>
    </location>
</feature>
<proteinExistence type="predicted"/>
<evidence type="ECO:0000256" key="1">
    <source>
        <dbReference type="SAM" id="Coils"/>
    </source>
</evidence>